<evidence type="ECO:0000313" key="2">
    <source>
        <dbReference type="Proteomes" id="UP000282529"/>
    </source>
</evidence>
<dbReference type="EMBL" id="RQPI01000001">
    <property type="protein sequence ID" value="RQW13088.1"/>
    <property type="molecule type" value="Genomic_DNA"/>
</dbReference>
<dbReference type="OrthoDB" id="2666278at2"/>
<proteinExistence type="predicted"/>
<accession>A0A3N9PA17</accession>
<comment type="caution">
    <text evidence="1">The sequence shown here is derived from an EMBL/GenBank/DDBJ whole genome shotgun (WGS) entry which is preliminary data.</text>
</comment>
<evidence type="ECO:0000313" key="1">
    <source>
        <dbReference type="EMBL" id="RQW13088.1"/>
    </source>
</evidence>
<reference evidence="1 2" key="1">
    <citation type="submission" date="2018-11" db="EMBL/GenBank/DDBJ databases">
        <title>Genome sequence of strain 7197.</title>
        <authorList>
            <person name="Gao J."/>
            <person name="Sun J."/>
        </authorList>
    </citation>
    <scope>NUCLEOTIDE SEQUENCE [LARGE SCALE GENOMIC DNA]</scope>
    <source>
        <strain evidence="1 2">7197</strain>
    </source>
</reference>
<dbReference type="Proteomes" id="UP000282529">
    <property type="component" value="Unassembled WGS sequence"/>
</dbReference>
<name>A0A3N9PA17_9BACL</name>
<gene>
    <name evidence="1" type="ORF">EH198_01270</name>
</gene>
<keyword evidence="2" id="KW-1185">Reference proteome</keyword>
<protein>
    <submittedName>
        <fullName evidence="1">Uncharacterized protein</fullName>
    </submittedName>
</protein>
<sequence length="107" mass="12327">MIYQADPTSLHHVKKVRESMHGALKPYMNQKVKVTTIDGVSHEGCISGFDEGHLYLTVTTTSTDYMRSYYQPYYPPYQPYYPPYYPVYPGNVILPLVLYNLLALSLI</sequence>
<dbReference type="RefSeq" id="WP_148091477.1">
    <property type="nucleotide sequence ID" value="NZ_RQPI01000001.1"/>
</dbReference>
<organism evidence="1 2">
    <name type="scientific">Paenibacillus rhizophilus</name>
    <dbReference type="NCBI Taxonomy" id="1850366"/>
    <lineage>
        <taxon>Bacteria</taxon>
        <taxon>Bacillati</taxon>
        <taxon>Bacillota</taxon>
        <taxon>Bacilli</taxon>
        <taxon>Bacillales</taxon>
        <taxon>Paenibacillaceae</taxon>
        <taxon>Paenibacillus</taxon>
    </lineage>
</organism>
<dbReference type="AlphaFoldDB" id="A0A3N9PA17"/>